<evidence type="ECO:0000313" key="6">
    <source>
        <dbReference type="Proteomes" id="UP000609651"/>
    </source>
</evidence>
<dbReference type="Pfam" id="PF12833">
    <property type="entry name" value="HTH_18"/>
    <property type="match status" value="1"/>
</dbReference>
<feature type="domain" description="HTH araC/xylS-type" evidence="4">
    <location>
        <begin position="280"/>
        <end position="378"/>
    </location>
</feature>
<gene>
    <name evidence="5" type="primary">xylR_4</name>
    <name evidence="5" type="ORF">LzC2_34850</name>
</gene>
<keyword evidence="6" id="KW-1185">Reference proteome</keyword>
<protein>
    <submittedName>
        <fullName evidence="5">Xylose operon regulatory protein</fullName>
    </submittedName>
</protein>
<evidence type="ECO:0000256" key="3">
    <source>
        <dbReference type="ARBA" id="ARBA00023163"/>
    </source>
</evidence>
<proteinExistence type="predicted"/>
<keyword evidence="3" id="KW-0804">Transcription</keyword>
<keyword evidence="2" id="KW-0238">DNA-binding</keyword>
<dbReference type="InterPro" id="IPR054031">
    <property type="entry name" value="XylR_PBP1"/>
</dbReference>
<keyword evidence="1" id="KW-0805">Transcription regulation</keyword>
<dbReference type="PANTHER" id="PTHR30146:SF24">
    <property type="entry name" value="XYLOSE OPERON REGULATORY PROTEIN"/>
    <property type="match status" value="1"/>
</dbReference>
<dbReference type="PROSITE" id="PS00041">
    <property type="entry name" value="HTH_ARAC_FAMILY_1"/>
    <property type="match status" value="1"/>
</dbReference>
<dbReference type="Gene3D" id="1.10.10.60">
    <property type="entry name" value="Homeodomain-like"/>
    <property type="match status" value="1"/>
</dbReference>
<dbReference type="SUPFAM" id="SSF46689">
    <property type="entry name" value="Homeodomain-like"/>
    <property type="match status" value="2"/>
</dbReference>
<dbReference type="SMART" id="SM00342">
    <property type="entry name" value="HTH_ARAC"/>
    <property type="match status" value="1"/>
</dbReference>
<dbReference type="EMBL" id="WTPX01000147">
    <property type="protein sequence ID" value="NNJ27383.1"/>
    <property type="molecule type" value="Genomic_DNA"/>
</dbReference>
<name>A0ABX1VJD5_9PLAN</name>
<dbReference type="InterPro" id="IPR028082">
    <property type="entry name" value="Peripla_BP_I"/>
</dbReference>
<sequence length="392" mass="43008">MPARKRVALLVETSSGYGRDVLAGITRFMRMHDDWSVFLEQRDLTRTPPAWLSKWDGDGVISRATSPELASAGLPLVEITDREEGRAHVRSDDGAIGRLAAEHLHERGYRRFAFCGFAGEAWSDRRERGFVDYLNELGNPGDCCELHNVPWYGPGTLTWDEDQDRLGDWLAAIPRPFAVMACNDVRGQQVLDACAARGFAVPEDVAVIGVDNDDVLCRLSSPPLSSVIPDAEGVGYRAAELLAARMRGESVPETSELLPPLGVATRQSTDTVAIPDEGVAAALHYISQHACRGISVDDVVRNASVSRSTLERKVRKHLGRTPQEEIRQVQVKRTCELLRTTELTVERIAALCGFEHPEYLHVVFKRITGMTPGQFRADAAAGPTRASGVLDG</sequence>
<dbReference type="Pfam" id="PF13377">
    <property type="entry name" value="Peripla_BP_3"/>
    <property type="match status" value="1"/>
</dbReference>
<dbReference type="RefSeq" id="WP_171189289.1">
    <property type="nucleotide sequence ID" value="NZ_WTPX01000147.1"/>
</dbReference>
<dbReference type="Gene3D" id="3.40.50.2300">
    <property type="match status" value="2"/>
</dbReference>
<evidence type="ECO:0000313" key="5">
    <source>
        <dbReference type="EMBL" id="NNJ27383.1"/>
    </source>
</evidence>
<dbReference type="InterPro" id="IPR046335">
    <property type="entry name" value="LacI/GalR-like_sensor"/>
</dbReference>
<reference evidence="5 6" key="1">
    <citation type="journal article" date="2020" name="Syst. Appl. Microbiol.">
        <title>Alienimonas chondri sp. nov., a novel planctomycete isolated from the biofilm of the red alga Chondrus crispus.</title>
        <authorList>
            <person name="Vitorino I."/>
            <person name="Albuquerque L."/>
            <person name="Wiegand S."/>
            <person name="Kallscheuer N."/>
            <person name="da Costa M.S."/>
            <person name="Lobo-da-Cunha A."/>
            <person name="Jogler C."/>
            <person name="Lage O.M."/>
        </authorList>
    </citation>
    <scope>NUCLEOTIDE SEQUENCE [LARGE SCALE GENOMIC DNA]</scope>
    <source>
        <strain evidence="5 6">LzC2</strain>
    </source>
</reference>
<dbReference type="InterPro" id="IPR009057">
    <property type="entry name" value="Homeodomain-like_sf"/>
</dbReference>
<comment type="caution">
    <text evidence="5">The sequence shown here is derived from an EMBL/GenBank/DDBJ whole genome shotgun (WGS) entry which is preliminary data.</text>
</comment>
<evidence type="ECO:0000256" key="1">
    <source>
        <dbReference type="ARBA" id="ARBA00023015"/>
    </source>
</evidence>
<dbReference type="SUPFAM" id="SSF53822">
    <property type="entry name" value="Periplasmic binding protein-like I"/>
    <property type="match status" value="1"/>
</dbReference>
<organism evidence="5 6">
    <name type="scientific">Alienimonas chondri</name>
    <dbReference type="NCBI Taxonomy" id="2681879"/>
    <lineage>
        <taxon>Bacteria</taxon>
        <taxon>Pseudomonadati</taxon>
        <taxon>Planctomycetota</taxon>
        <taxon>Planctomycetia</taxon>
        <taxon>Planctomycetales</taxon>
        <taxon>Planctomycetaceae</taxon>
        <taxon>Alienimonas</taxon>
    </lineage>
</organism>
<dbReference type="InterPro" id="IPR018062">
    <property type="entry name" value="HTH_AraC-typ_CS"/>
</dbReference>
<accession>A0ABX1VJD5</accession>
<dbReference type="CDD" id="cd01543">
    <property type="entry name" value="PBP1_XylR"/>
    <property type="match status" value="1"/>
</dbReference>
<dbReference type="Proteomes" id="UP000609651">
    <property type="component" value="Unassembled WGS sequence"/>
</dbReference>
<dbReference type="Pfam" id="PF22177">
    <property type="entry name" value="PBP1_XylR"/>
    <property type="match status" value="1"/>
</dbReference>
<evidence type="ECO:0000259" key="4">
    <source>
        <dbReference type="PROSITE" id="PS01124"/>
    </source>
</evidence>
<dbReference type="InterPro" id="IPR018060">
    <property type="entry name" value="HTH_AraC"/>
</dbReference>
<evidence type="ECO:0000256" key="2">
    <source>
        <dbReference type="ARBA" id="ARBA00023125"/>
    </source>
</evidence>
<dbReference type="PROSITE" id="PS01124">
    <property type="entry name" value="HTH_ARAC_FAMILY_2"/>
    <property type="match status" value="1"/>
</dbReference>
<dbReference type="PANTHER" id="PTHR30146">
    <property type="entry name" value="LACI-RELATED TRANSCRIPTIONAL REPRESSOR"/>
    <property type="match status" value="1"/>
</dbReference>